<dbReference type="InterPro" id="IPR017850">
    <property type="entry name" value="Alkaline_phosphatase_core_sf"/>
</dbReference>
<protein>
    <submittedName>
        <fullName evidence="1">AP endonuclease</fullName>
    </submittedName>
</protein>
<dbReference type="Gene3D" id="3.40.720.10">
    <property type="entry name" value="Alkaline Phosphatase, subunit A"/>
    <property type="match status" value="1"/>
</dbReference>
<evidence type="ECO:0000313" key="2">
    <source>
        <dbReference type="Proteomes" id="UP001165079"/>
    </source>
</evidence>
<reference evidence="1" key="1">
    <citation type="submission" date="2023-03" db="EMBL/GenBank/DDBJ databases">
        <title>Actinorhabdospora filicis NBRC 111898.</title>
        <authorList>
            <person name="Ichikawa N."/>
            <person name="Sato H."/>
            <person name="Tonouchi N."/>
        </authorList>
    </citation>
    <scope>NUCLEOTIDE SEQUENCE</scope>
    <source>
        <strain evidence="1">NBRC 111898</strain>
    </source>
</reference>
<keyword evidence="2" id="KW-1185">Reference proteome</keyword>
<dbReference type="RefSeq" id="WP_285663960.1">
    <property type="nucleotide sequence ID" value="NZ_BSTX01000002.1"/>
</dbReference>
<gene>
    <name evidence="1" type="ORF">Afil01_36300</name>
</gene>
<dbReference type="InterPro" id="IPR002591">
    <property type="entry name" value="Phosphodiest/P_Trfase"/>
</dbReference>
<keyword evidence="1" id="KW-0255">Endonuclease</keyword>
<comment type="caution">
    <text evidence="1">The sequence shown here is derived from an EMBL/GenBank/DDBJ whole genome shotgun (WGS) entry which is preliminary data.</text>
</comment>
<evidence type="ECO:0000313" key="1">
    <source>
        <dbReference type="EMBL" id="GLZ78823.1"/>
    </source>
</evidence>
<accession>A0A9W6SMR4</accession>
<dbReference type="SUPFAM" id="SSF53649">
    <property type="entry name" value="Alkaline phosphatase-like"/>
    <property type="match status" value="1"/>
</dbReference>
<dbReference type="Pfam" id="PF01663">
    <property type="entry name" value="Phosphodiest"/>
    <property type="match status" value="1"/>
</dbReference>
<sequence length="252" mass="26139">MNARVIVFGIDGVRLDTLRAASTPHIDAIAAAGSLAPVRIREVNPTISGPCWATIATGVHADAHAILGNDLSGHALDDHPCFLRRATDAGLRSYGAAAWPPLLTPDSGGPIFRPAIAFAPAVRDGQPAGGDPVTDAQVADHAVETLSALDPHVSFVYFGHPDEVAHHIGTGAEYTQAIEHSDMLLGRVVAAARARAEVDWTFLVVTDHGHVDGGGHGGDSDVERTAWIAANRALPADVEHASIPALVASALT</sequence>
<dbReference type="EMBL" id="BSTX01000002">
    <property type="protein sequence ID" value="GLZ78823.1"/>
    <property type="molecule type" value="Genomic_DNA"/>
</dbReference>
<dbReference type="GO" id="GO:0004519">
    <property type="term" value="F:endonuclease activity"/>
    <property type="evidence" value="ECO:0007669"/>
    <property type="project" value="UniProtKB-KW"/>
</dbReference>
<organism evidence="1 2">
    <name type="scientific">Actinorhabdospora filicis</name>
    <dbReference type="NCBI Taxonomy" id="1785913"/>
    <lineage>
        <taxon>Bacteria</taxon>
        <taxon>Bacillati</taxon>
        <taxon>Actinomycetota</taxon>
        <taxon>Actinomycetes</taxon>
        <taxon>Micromonosporales</taxon>
        <taxon>Micromonosporaceae</taxon>
        <taxon>Actinorhabdospora</taxon>
    </lineage>
</organism>
<dbReference type="AlphaFoldDB" id="A0A9W6SMR4"/>
<name>A0A9W6SMR4_9ACTN</name>
<dbReference type="Proteomes" id="UP001165079">
    <property type="component" value="Unassembled WGS sequence"/>
</dbReference>
<dbReference type="PANTHER" id="PTHR10151:SF120">
    <property type="entry name" value="BIS(5'-ADENOSYL)-TRIPHOSPHATASE"/>
    <property type="match status" value="1"/>
</dbReference>
<keyword evidence="1" id="KW-0540">Nuclease</keyword>
<keyword evidence="1" id="KW-0378">Hydrolase</keyword>
<dbReference type="PANTHER" id="PTHR10151">
    <property type="entry name" value="ECTONUCLEOTIDE PYROPHOSPHATASE/PHOSPHODIESTERASE"/>
    <property type="match status" value="1"/>
</dbReference>
<dbReference type="GO" id="GO:0016787">
    <property type="term" value="F:hydrolase activity"/>
    <property type="evidence" value="ECO:0007669"/>
    <property type="project" value="UniProtKB-ARBA"/>
</dbReference>
<proteinExistence type="predicted"/>